<name>X0W5L2_9ZZZZ</name>
<sequence length="66" mass="7369">MSNENFKSLVDKAKKFLDSSKLLLNANDYDSTVSRIYYAMFFSTEALLLTKNLAAKSHSGLISIFG</sequence>
<dbReference type="PANTHER" id="PTHR36565:SF1">
    <property type="entry name" value="UPF0332 PROTEIN TM_1000"/>
    <property type="match status" value="1"/>
</dbReference>
<organism evidence="3">
    <name type="scientific">marine sediment metagenome</name>
    <dbReference type="NCBI Taxonomy" id="412755"/>
    <lineage>
        <taxon>unclassified sequences</taxon>
        <taxon>metagenomes</taxon>
        <taxon>ecological metagenomes</taxon>
    </lineage>
</organism>
<dbReference type="Pfam" id="PF05168">
    <property type="entry name" value="HEPN"/>
    <property type="match status" value="1"/>
</dbReference>
<evidence type="ECO:0000259" key="2">
    <source>
        <dbReference type="Pfam" id="PF05168"/>
    </source>
</evidence>
<feature type="domain" description="HEPN" evidence="2">
    <location>
        <begin position="8"/>
        <end position="65"/>
    </location>
</feature>
<evidence type="ECO:0000313" key="3">
    <source>
        <dbReference type="EMBL" id="GAG07956.1"/>
    </source>
</evidence>
<comment type="similarity">
    <text evidence="1">Belongs to the UPF0332 family.</text>
</comment>
<dbReference type="PANTHER" id="PTHR36565">
    <property type="entry name" value="UPF0332 PROTEIN TM_1000"/>
    <property type="match status" value="1"/>
</dbReference>
<reference evidence="3" key="1">
    <citation type="journal article" date="2014" name="Front. Microbiol.">
        <title>High frequency of phylogenetically diverse reductive dehalogenase-homologous genes in deep subseafloor sedimentary metagenomes.</title>
        <authorList>
            <person name="Kawai M."/>
            <person name="Futagami T."/>
            <person name="Toyoda A."/>
            <person name="Takaki Y."/>
            <person name="Nishi S."/>
            <person name="Hori S."/>
            <person name="Arai W."/>
            <person name="Tsubouchi T."/>
            <person name="Morono Y."/>
            <person name="Uchiyama I."/>
            <person name="Ito T."/>
            <person name="Fujiyama A."/>
            <person name="Inagaki F."/>
            <person name="Takami H."/>
        </authorList>
    </citation>
    <scope>NUCLEOTIDE SEQUENCE</scope>
    <source>
        <strain evidence="3">Expedition CK06-06</strain>
    </source>
</reference>
<dbReference type="Gene3D" id="1.20.120.330">
    <property type="entry name" value="Nucleotidyltransferases domain 2"/>
    <property type="match status" value="1"/>
</dbReference>
<gene>
    <name evidence="3" type="ORF">S01H1_40678</name>
</gene>
<feature type="non-terminal residue" evidence="3">
    <location>
        <position position="66"/>
    </location>
</feature>
<comment type="caution">
    <text evidence="3">The sequence shown here is derived from an EMBL/GenBank/DDBJ whole genome shotgun (WGS) entry which is preliminary data.</text>
</comment>
<dbReference type="InterPro" id="IPR007842">
    <property type="entry name" value="HEPN_dom"/>
</dbReference>
<protein>
    <recommendedName>
        <fullName evidence="2">HEPN domain-containing protein</fullName>
    </recommendedName>
</protein>
<dbReference type="AlphaFoldDB" id="X0W5L2"/>
<evidence type="ECO:0000256" key="1">
    <source>
        <dbReference type="ARBA" id="ARBA00038248"/>
    </source>
</evidence>
<dbReference type="InterPro" id="IPR052226">
    <property type="entry name" value="UPF0332_toxin"/>
</dbReference>
<accession>X0W5L2</accession>
<proteinExistence type="inferred from homology"/>
<dbReference type="EMBL" id="BARS01025769">
    <property type="protein sequence ID" value="GAG07956.1"/>
    <property type="molecule type" value="Genomic_DNA"/>
</dbReference>